<evidence type="ECO:0000313" key="2">
    <source>
        <dbReference type="EMBL" id="KUI55883.1"/>
    </source>
</evidence>
<accession>A0A194UW47</accession>
<evidence type="ECO:0000256" key="1">
    <source>
        <dbReference type="SAM" id="MobiDB-lite"/>
    </source>
</evidence>
<gene>
    <name evidence="2" type="ORF">VP1G_10779</name>
</gene>
<dbReference type="EMBL" id="KN714684">
    <property type="protein sequence ID" value="KUI55883.1"/>
    <property type="molecule type" value="Genomic_DNA"/>
</dbReference>
<feature type="compositionally biased region" description="Basic and acidic residues" evidence="1">
    <location>
        <begin position="44"/>
        <end position="63"/>
    </location>
</feature>
<dbReference type="Proteomes" id="UP000078576">
    <property type="component" value="Unassembled WGS sequence"/>
</dbReference>
<evidence type="ECO:0000313" key="3">
    <source>
        <dbReference type="Proteomes" id="UP000078576"/>
    </source>
</evidence>
<keyword evidence="3" id="KW-1185">Reference proteome</keyword>
<sequence length="63" mass="7046">MYGGCVTKGFCGEDGRLGEATKLCKSQLCPEQRDAWEGTWDSQDEGHKEDEEGEGKEEGRFIM</sequence>
<name>A0A194UW47_CYTMA</name>
<reference evidence="3" key="1">
    <citation type="submission" date="2014-12" db="EMBL/GenBank/DDBJ databases">
        <title>Genome Sequence of Valsa Canker Pathogens Uncovers a Specific Adaption of Colonization on Woody Bark.</title>
        <authorList>
            <person name="Yin Z."/>
            <person name="Liu H."/>
            <person name="Gao X."/>
            <person name="Li Z."/>
            <person name="Song N."/>
            <person name="Ke X."/>
            <person name="Dai Q."/>
            <person name="Wu Y."/>
            <person name="Sun Y."/>
            <person name="Xu J.-R."/>
            <person name="Kang Z.K."/>
            <person name="Wang L."/>
            <person name="Huang L."/>
        </authorList>
    </citation>
    <scope>NUCLEOTIDE SEQUENCE [LARGE SCALE GENOMIC DNA]</scope>
    <source>
        <strain evidence="3">SXYL134</strain>
    </source>
</reference>
<feature type="region of interest" description="Disordered" evidence="1">
    <location>
        <begin position="35"/>
        <end position="63"/>
    </location>
</feature>
<dbReference type="AlphaFoldDB" id="A0A194UW47"/>
<proteinExistence type="predicted"/>
<protein>
    <submittedName>
        <fullName evidence="2">Uncharacterized protein</fullName>
    </submittedName>
</protein>
<organism evidence="2 3">
    <name type="scientific">Cytospora mali</name>
    <name type="common">Apple Valsa canker fungus</name>
    <name type="synonym">Valsa mali</name>
    <dbReference type="NCBI Taxonomy" id="578113"/>
    <lineage>
        <taxon>Eukaryota</taxon>
        <taxon>Fungi</taxon>
        <taxon>Dikarya</taxon>
        <taxon>Ascomycota</taxon>
        <taxon>Pezizomycotina</taxon>
        <taxon>Sordariomycetes</taxon>
        <taxon>Sordariomycetidae</taxon>
        <taxon>Diaporthales</taxon>
        <taxon>Cytosporaceae</taxon>
        <taxon>Cytospora</taxon>
    </lineage>
</organism>